<dbReference type="Gene3D" id="1.10.1740.10">
    <property type="match status" value="1"/>
</dbReference>
<evidence type="ECO:0000313" key="7">
    <source>
        <dbReference type="EMBL" id="SMC27658.1"/>
    </source>
</evidence>
<dbReference type="Proteomes" id="UP000192761">
    <property type="component" value="Unassembled WGS sequence"/>
</dbReference>
<dbReference type="InterPro" id="IPR007630">
    <property type="entry name" value="RNA_pol_sigma70_r4"/>
</dbReference>
<accession>A0A1W1XVV1</accession>
<dbReference type="InterPro" id="IPR000943">
    <property type="entry name" value="RNA_pol_sigma70"/>
</dbReference>
<evidence type="ECO:0000256" key="2">
    <source>
        <dbReference type="ARBA" id="ARBA00023082"/>
    </source>
</evidence>
<keyword evidence="8" id="KW-1185">Reference proteome</keyword>
<evidence type="ECO:0000259" key="6">
    <source>
        <dbReference type="Pfam" id="PF04545"/>
    </source>
</evidence>
<dbReference type="STRING" id="1121001.SAMN02745857_02927"/>
<dbReference type="Pfam" id="PF04545">
    <property type="entry name" value="Sigma70_r4"/>
    <property type="match status" value="1"/>
</dbReference>
<gene>
    <name evidence="7" type="ORF">SAMN02745857_02927</name>
</gene>
<dbReference type="GO" id="GO:0006352">
    <property type="term" value="P:DNA-templated transcription initiation"/>
    <property type="evidence" value="ECO:0007669"/>
    <property type="project" value="InterPro"/>
</dbReference>
<feature type="domain" description="RNA polymerase sigma-70 region 4" evidence="6">
    <location>
        <begin position="143"/>
        <end position="192"/>
    </location>
</feature>
<dbReference type="InterPro" id="IPR007627">
    <property type="entry name" value="RNA_pol_sigma70_r2"/>
</dbReference>
<keyword evidence="1" id="KW-0805">Transcription regulation</keyword>
<sequence length="204" mass="23011">MLAAQQYAKRISAEVDFNEYVQLASLGLIDAVDRYLPEQGAQFTTYAEYRIVGTIQNELAGYTERNRQYAVQRRARERVVSLAEGDGKAGDPFARVAEVAIGLAIGMLLENEALCLQENEAAVSTSHYSNHELQQLHTCLQQLLERLPDKEQTVIRCHYLHQMDFVAIADLMQLSKGRISQLHSSALRHLREHAAAMRAADRAW</sequence>
<dbReference type="PRINTS" id="PR00046">
    <property type="entry name" value="SIGMA70FCT"/>
</dbReference>
<feature type="domain" description="RNA polymerase sigma-70 region 2" evidence="5">
    <location>
        <begin position="7"/>
        <end position="59"/>
    </location>
</feature>
<dbReference type="GO" id="GO:0016987">
    <property type="term" value="F:sigma factor activity"/>
    <property type="evidence" value="ECO:0007669"/>
    <property type="project" value="UniProtKB-KW"/>
</dbReference>
<keyword evidence="7" id="KW-0969">Cilium</keyword>
<dbReference type="InterPro" id="IPR013325">
    <property type="entry name" value="RNA_pol_sigma_r2"/>
</dbReference>
<keyword evidence="2" id="KW-0731">Sigma factor</keyword>
<evidence type="ECO:0000256" key="4">
    <source>
        <dbReference type="ARBA" id="ARBA00023163"/>
    </source>
</evidence>
<dbReference type="GO" id="GO:0003677">
    <property type="term" value="F:DNA binding"/>
    <property type="evidence" value="ECO:0007669"/>
    <property type="project" value="UniProtKB-KW"/>
</dbReference>
<dbReference type="PANTHER" id="PTHR30385">
    <property type="entry name" value="SIGMA FACTOR F FLAGELLAR"/>
    <property type="match status" value="1"/>
</dbReference>
<evidence type="ECO:0000259" key="5">
    <source>
        <dbReference type="Pfam" id="PF04542"/>
    </source>
</evidence>
<reference evidence="7 8" key="1">
    <citation type="submission" date="2017-04" db="EMBL/GenBank/DDBJ databases">
        <authorList>
            <person name="Afonso C.L."/>
            <person name="Miller P.J."/>
            <person name="Scott M.A."/>
            <person name="Spackman E."/>
            <person name="Goraichik I."/>
            <person name="Dimitrov K.M."/>
            <person name="Suarez D.L."/>
            <person name="Swayne D.E."/>
        </authorList>
    </citation>
    <scope>NUCLEOTIDE SEQUENCE [LARGE SCALE GENOMIC DNA]</scope>
    <source>
        <strain evidence="7 8">DSM 23236</strain>
    </source>
</reference>
<keyword evidence="4" id="KW-0804">Transcription</keyword>
<evidence type="ECO:0000256" key="1">
    <source>
        <dbReference type="ARBA" id="ARBA00023015"/>
    </source>
</evidence>
<dbReference type="SUPFAM" id="SSF88659">
    <property type="entry name" value="Sigma3 and sigma4 domains of RNA polymerase sigma factors"/>
    <property type="match status" value="1"/>
</dbReference>
<dbReference type="Pfam" id="PF04542">
    <property type="entry name" value="Sigma70_r2"/>
    <property type="match status" value="1"/>
</dbReference>
<proteinExistence type="predicted"/>
<evidence type="ECO:0000256" key="3">
    <source>
        <dbReference type="ARBA" id="ARBA00023125"/>
    </source>
</evidence>
<evidence type="ECO:0000313" key="8">
    <source>
        <dbReference type="Proteomes" id="UP000192761"/>
    </source>
</evidence>
<protein>
    <submittedName>
        <fullName evidence="7">RNA polymerase sigma factor for flagellar operon FliA</fullName>
    </submittedName>
</protein>
<dbReference type="CDD" id="cd06171">
    <property type="entry name" value="Sigma70_r4"/>
    <property type="match status" value="1"/>
</dbReference>
<dbReference type="AlphaFoldDB" id="A0A1W1XVV1"/>
<dbReference type="InterPro" id="IPR014284">
    <property type="entry name" value="RNA_pol_sigma-70_dom"/>
</dbReference>
<keyword evidence="7" id="KW-0282">Flagellum</keyword>
<keyword evidence="3" id="KW-0238">DNA-binding</keyword>
<dbReference type="NCBIfam" id="TIGR02937">
    <property type="entry name" value="sigma70-ECF"/>
    <property type="match status" value="1"/>
</dbReference>
<organism evidence="7 8">
    <name type="scientific">Andreprevotia lacus DSM 23236</name>
    <dbReference type="NCBI Taxonomy" id="1121001"/>
    <lineage>
        <taxon>Bacteria</taxon>
        <taxon>Pseudomonadati</taxon>
        <taxon>Pseudomonadota</taxon>
        <taxon>Betaproteobacteria</taxon>
        <taxon>Neisseriales</taxon>
        <taxon>Chitinibacteraceae</taxon>
        <taxon>Andreprevotia</taxon>
    </lineage>
</organism>
<dbReference type="EMBL" id="FWXD01000018">
    <property type="protein sequence ID" value="SMC27658.1"/>
    <property type="molecule type" value="Genomic_DNA"/>
</dbReference>
<name>A0A1W1XVV1_9NEIS</name>
<keyword evidence="7" id="KW-0966">Cell projection</keyword>
<dbReference type="InterPro" id="IPR013324">
    <property type="entry name" value="RNA_pol_sigma_r3/r4-like"/>
</dbReference>
<dbReference type="SUPFAM" id="SSF88946">
    <property type="entry name" value="Sigma2 domain of RNA polymerase sigma factors"/>
    <property type="match status" value="1"/>
</dbReference>
<dbReference type="Gene3D" id="1.20.140.160">
    <property type="match status" value="1"/>
</dbReference>